<keyword evidence="9" id="KW-0067">ATP-binding</keyword>
<dbReference type="GO" id="GO:0004820">
    <property type="term" value="F:glycine-tRNA ligase activity"/>
    <property type="evidence" value="ECO:0007669"/>
    <property type="project" value="UniProtKB-EC"/>
</dbReference>
<dbReference type="InterPro" id="IPR027031">
    <property type="entry name" value="Gly-tRNA_synthase/POLG2"/>
</dbReference>
<dbReference type="NCBIfam" id="TIGR00389">
    <property type="entry name" value="glyS_dimeric"/>
    <property type="match status" value="1"/>
</dbReference>
<dbReference type="Proteomes" id="UP000738359">
    <property type="component" value="Unassembled WGS sequence"/>
</dbReference>
<dbReference type="InterPro" id="IPR006195">
    <property type="entry name" value="aa-tRNA-synth_II"/>
</dbReference>
<dbReference type="EC" id="6.1.1.14" evidence="4"/>
<proteinExistence type="inferred from homology"/>
<dbReference type="FunFam" id="3.30.930.10:FF:000010">
    <property type="entry name" value="Glycyl-tRNA synthetase 1"/>
    <property type="match status" value="1"/>
</dbReference>
<dbReference type="OrthoDB" id="57698at2759"/>
<dbReference type="PANTHER" id="PTHR10745">
    <property type="entry name" value="GLYCYL-TRNA SYNTHETASE/DNA POLYMERASE SUBUNIT GAMMA-2"/>
    <property type="match status" value="1"/>
</dbReference>
<keyword evidence="10" id="KW-0648">Protein biosynthesis</keyword>
<dbReference type="InterPro" id="IPR004154">
    <property type="entry name" value="Anticodon-bd"/>
</dbReference>
<dbReference type="Pfam" id="PF03129">
    <property type="entry name" value="HGTP_anticodon"/>
    <property type="match status" value="1"/>
</dbReference>
<evidence type="ECO:0000256" key="9">
    <source>
        <dbReference type="ARBA" id="ARBA00022840"/>
    </source>
</evidence>
<dbReference type="FunFam" id="3.30.930.10:FF:000158">
    <property type="entry name" value="Glycyl-tRNA synthetase"/>
    <property type="match status" value="1"/>
</dbReference>
<evidence type="ECO:0000256" key="12">
    <source>
        <dbReference type="ARBA" id="ARBA00030057"/>
    </source>
</evidence>
<evidence type="ECO:0000256" key="3">
    <source>
        <dbReference type="ARBA" id="ARBA00011738"/>
    </source>
</evidence>
<dbReference type="GO" id="GO:0005739">
    <property type="term" value="C:mitochondrion"/>
    <property type="evidence" value="ECO:0007669"/>
    <property type="project" value="TreeGrafter"/>
</dbReference>
<comment type="subunit">
    <text evidence="3">Homodimer.</text>
</comment>
<evidence type="ECO:0000256" key="10">
    <source>
        <dbReference type="ARBA" id="ARBA00022917"/>
    </source>
</evidence>
<evidence type="ECO:0000256" key="2">
    <source>
        <dbReference type="ARBA" id="ARBA00008226"/>
    </source>
</evidence>
<evidence type="ECO:0000259" key="14">
    <source>
        <dbReference type="PROSITE" id="PS50862"/>
    </source>
</evidence>
<comment type="similarity">
    <text evidence="2">Belongs to the class-II aminoacyl-tRNA synthetase family.</text>
</comment>
<dbReference type="GO" id="GO:0070150">
    <property type="term" value="P:mitochondrial glycyl-tRNA aminoacylation"/>
    <property type="evidence" value="ECO:0007669"/>
    <property type="project" value="TreeGrafter"/>
</dbReference>
<dbReference type="FunFam" id="3.40.50.800:FF:000004">
    <property type="entry name" value="Glycine--tRNA ligase 2"/>
    <property type="match status" value="1"/>
</dbReference>
<dbReference type="InterPro" id="IPR036621">
    <property type="entry name" value="Anticodon-bd_dom_sf"/>
</dbReference>
<evidence type="ECO:0000256" key="6">
    <source>
        <dbReference type="ARBA" id="ARBA00022598"/>
    </source>
</evidence>
<dbReference type="SUPFAM" id="SSF55681">
    <property type="entry name" value="Class II aaRS and biotin synthetases"/>
    <property type="match status" value="1"/>
</dbReference>
<dbReference type="GO" id="GO:0016740">
    <property type="term" value="F:transferase activity"/>
    <property type="evidence" value="ECO:0007669"/>
    <property type="project" value="UniProtKB-KW"/>
</dbReference>
<dbReference type="CDD" id="cd00774">
    <property type="entry name" value="GlyRS-like_core"/>
    <property type="match status" value="1"/>
</dbReference>
<evidence type="ECO:0000256" key="7">
    <source>
        <dbReference type="ARBA" id="ARBA00022679"/>
    </source>
</evidence>
<keyword evidence="7" id="KW-0808">Transferase</keyword>
<dbReference type="Gene3D" id="3.30.40.230">
    <property type="match status" value="1"/>
</dbReference>
<dbReference type="AlphaFoldDB" id="A0A9P6IVF2"/>
<dbReference type="NCBIfam" id="NF003211">
    <property type="entry name" value="PRK04173.1"/>
    <property type="match status" value="1"/>
</dbReference>
<dbReference type="FunFam" id="3.30.720.200:FF:000001">
    <property type="entry name" value="Glycine--tRNA ligase 2"/>
    <property type="match status" value="1"/>
</dbReference>
<name>A0A9P6IVF2_MORAP</name>
<dbReference type="SUPFAM" id="SSF52954">
    <property type="entry name" value="Class II aaRS ABD-related"/>
    <property type="match status" value="1"/>
</dbReference>
<feature type="domain" description="Aminoacyl-transfer RNA synthetases class-II family profile" evidence="14">
    <location>
        <begin position="174"/>
        <end position="518"/>
    </location>
</feature>
<dbReference type="InterPro" id="IPR002314">
    <property type="entry name" value="aa-tRNA-synt_IIb"/>
</dbReference>
<evidence type="ECO:0000256" key="13">
    <source>
        <dbReference type="ARBA" id="ARBA00051967"/>
    </source>
</evidence>
<sequence length="652" mass="73433">MSAAVPEPVFNRAALEQLLGKRFFYAPAFSLYGGVAGLYDYGPPGCALQANVLDIWRKHFVLEEDMLEVDCSIMTPAEVLKTSGHVDRFSDWMCKDLKTGEIFRADHLVENVLEARLDGDKIARNAPVETKADKDDKKKKKAAKVTAVRLDDATAQTYKEILAQIDNYSGPQLGELMRTHQIKSPETGNDISEPVVFNLMFASSIGPTGQLPGFLRPETAQGQFLNFKRLLEFNNDRMPFASAQIGRSFRNEISPREGLLRVREFTMAEIEHYVDPCKKDHSRFNEVASYKLSILPAATQLQGKTELLNISVGEAVEKKIIDNQTLGYFLVRIHMFLSKIGINPDRIRFRQHMSNEMAHYACDCWDAEIHTSYGWKECVGCADRSAYDLTVHSNKTGEKLVVRERLPEPLVEEKLQPEINKKVFGPRFKKNAKAVEEHLAALDESALEELKKSHDSTGAFAVAVNGETFDITKDLVSSFEKVSITTHIREFTPNVIEPSFGIGRILYCLMEHVYWVRPEGEQRGVLSFPPVVAPTKCLLVPLSTNEAFIPVLNKVSAQLRRSGVSSKVDDSGASIGRRYARNDELGTPFGITVDFQSVQDNTITLRERDSTKQIREKIEVIVELVKEMCEGKLSWEEVRAKYPAFESQEINE</sequence>
<dbReference type="Gene3D" id="3.30.720.200">
    <property type="match status" value="1"/>
</dbReference>
<organism evidence="15 16">
    <name type="scientific">Mortierella alpina</name>
    <name type="common">Oleaginous fungus</name>
    <name type="synonym">Mortierella renispora</name>
    <dbReference type="NCBI Taxonomy" id="64518"/>
    <lineage>
        <taxon>Eukaryota</taxon>
        <taxon>Fungi</taxon>
        <taxon>Fungi incertae sedis</taxon>
        <taxon>Mucoromycota</taxon>
        <taxon>Mortierellomycotina</taxon>
        <taxon>Mortierellomycetes</taxon>
        <taxon>Mortierellales</taxon>
        <taxon>Mortierellaceae</taxon>
        <taxon>Mortierella</taxon>
    </lineage>
</organism>
<gene>
    <name evidence="15" type="primary">GRS1</name>
    <name evidence="15" type="ORF">BGZ70_001676</name>
</gene>
<dbReference type="CDD" id="cd00858">
    <property type="entry name" value="GlyRS_anticodon"/>
    <property type="match status" value="1"/>
</dbReference>
<dbReference type="EMBL" id="JAAAHY010001388">
    <property type="protein sequence ID" value="KAF9949647.1"/>
    <property type="molecule type" value="Genomic_DNA"/>
</dbReference>
<comment type="subcellular location">
    <subcellularLocation>
        <location evidence="1">Cytoplasm</location>
    </subcellularLocation>
</comment>
<evidence type="ECO:0000313" key="16">
    <source>
        <dbReference type="Proteomes" id="UP000738359"/>
    </source>
</evidence>
<evidence type="ECO:0000256" key="8">
    <source>
        <dbReference type="ARBA" id="ARBA00022741"/>
    </source>
</evidence>
<evidence type="ECO:0000256" key="5">
    <source>
        <dbReference type="ARBA" id="ARBA00022490"/>
    </source>
</evidence>
<comment type="catalytic activity">
    <reaction evidence="13">
        <text>2 ATP + H(+) = P(1),P(4)-bis(5'-adenosyl) tetraphosphate + diphosphate</text>
        <dbReference type="Rhea" id="RHEA:34935"/>
        <dbReference type="ChEBI" id="CHEBI:15378"/>
        <dbReference type="ChEBI" id="CHEBI:30616"/>
        <dbReference type="ChEBI" id="CHEBI:33019"/>
        <dbReference type="ChEBI" id="CHEBI:58141"/>
    </reaction>
</comment>
<dbReference type="InterPro" id="IPR002315">
    <property type="entry name" value="tRNA-synt_gly"/>
</dbReference>
<evidence type="ECO:0000256" key="11">
    <source>
        <dbReference type="ARBA" id="ARBA00023146"/>
    </source>
</evidence>
<dbReference type="GO" id="GO:0005524">
    <property type="term" value="F:ATP binding"/>
    <property type="evidence" value="ECO:0007669"/>
    <property type="project" value="UniProtKB-KW"/>
</dbReference>
<dbReference type="PROSITE" id="PS50862">
    <property type="entry name" value="AA_TRNA_LIGASE_II"/>
    <property type="match status" value="1"/>
</dbReference>
<comment type="caution">
    <text evidence="15">The sequence shown here is derived from an EMBL/GenBank/DDBJ whole genome shotgun (WGS) entry which is preliminary data.</text>
</comment>
<keyword evidence="11" id="KW-0030">Aminoacyl-tRNA synthetase</keyword>
<reference evidence="15" key="1">
    <citation type="journal article" date="2020" name="Fungal Divers.">
        <title>Resolving the Mortierellaceae phylogeny through synthesis of multi-gene phylogenetics and phylogenomics.</title>
        <authorList>
            <person name="Vandepol N."/>
            <person name="Liber J."/>
            <person name="Desiro A."/>
            <person name="Na H."/>
            <person name="Kennedy M."/>
            <person name="Barry K."/>
            <person name="Grigoriev I.V."/>
            <person name="Miller A.N."/>
            <person name="O'Donnell K."/>
            <person name="Stajich J.E."/>
            <person name="Bonito G."/>
        </authorList>
    </citation>
    <scope>NUCLEOTIDE SEQUENCE</scope>
    <source>
        <strain evidence="15">CK1249</strain>
    </source>
</reference>
<dbReference type="PRINTS" id="PR01043">
    <property type="entry name" value="TRNASYNTHGLY"/>
</dbReference>
<keyword evidence="16" id="KW-1185">Reference proteome</keyword>
<dbReference type="Pfam" id="PF00587">
    <property type="entry name" value="tRNA-synt_2b"/>
    <property type="match status" value="1"/>
</dbReference>
<keyword evidence="6 15" id="KW-0436">Ligase</keyword>
<accession>A0A9P6IVF2</accession>
<evidence type="ECO:0000313" key="15">
    <source>
        <dbReference type="EMBL" id="KAF9949647.1"/>
    </source>
</evidence>
<evidence type="ECO:0000256" key="1">
    <source>
        <dbReference type="ARBA" id="ARBA00004496"/>
    </source>
</evidence>
<dbReference type="Gene3D" id="3.40.50.800">
    <property type="entry name" value="Anticodon-binding domain"/>
    <property type="match status" value="1"/>
</dbReference>
<dbReference type="PANTHER" id="PTHR10745:SF0">
    <property type="entry name" value="GLYCINE--TRNA LIGASE"/>
    <property type="match status" value="1"/>
</dbReference>
<keyword evidence="8" id="KW-0547">Nucleotide-binding</keyword>
<dbReference type="InterPro" id="IPR045864">
    <property type="entry name" value="aa-tRNA-synth_II/BPL/LPL"/>
</dbReference>
<keyword evidence="5" id="KW-0963">Cytoplasm</keyword>
<dbReference type="Gene3D" id="3.30.930.10">
    <property type="entry name" value="Bira Bifunctional Protein, Domain 2"/>
    <property type="match status" value="1"/>
</dbReference>
<protein>
    <recommendedName>
        <fullName evidence="4">glycine--tRNA ligase</fullName>
        <ecNumber evidence="4">6.1.1.14</ecNumber>
    </recommendedName>
    <alternativeName>
        <fullName evidence="12">Diadenosine tetraphosphate synthetase</fullName>
    </alternativeName>
</protein>
<evidence type="ECO:0000256" key="4">
    <source>
        <dbReference type="ARBA" id="ARBA00012829"/>
    </source>
</evidence>
<dbReference type="InterPro" id="IPR033731">
    <property type="entry name" value="GlyRS-like_core"/>
</dbReference>